<evidence type="ECO:0000313" key="5">
    <source>
        <dbReference type="Proteomes" id="UP001168642"/>
    </source>
</evidence>
<feature type="signal peptide" evidence="1">
    <location>
        <begin position="1"/>
        <end position="23"/>
    </location>
</feature>
<keyword evidence="1" id="KW-0732">Signal</keyword>
<dbReference type="PANTHER" id="PTHR45912">
    <property type="entry name" value="CILIA- AND FLAGELLA-ASSOCIATED PROTEIN 47"/>
    <property type="match status" value="1"/>
</dbReference>
<dbReference type="EMBL" id="JAUMIT010000002">
    <property type="protein sequence ID" value="MDO3694298.1"/>
    <property type="molecule type" value="Genomic_DNA"/>
</dbReference>
<reference evidence="4" key="1">
    <citation type="submission" date="2023-07" db="EMBL/GenBank/DDBJ databases">
        <title>Wenyingzhuangia sp. chi5 genome sequencing and assembly.</title>
        <authorList>
            <person name="Park S."/>
        </authorList>
    </citation>
    <scope>NUCLEOTIDE SEQUENCE</scope>
    <source>
        <strain evidence="4">Chi5</strain>
    </source>
</reference>
<organism evidence="4 5">
    <name type="scientific">Wenyingzhuangia gilva</name>
    <dbReference type="NCBI Taxonomy" id="3057677"/>
    <lineage>
        <taxon>Bacteria</taxon>
        <taxon>Pseudomonadati</taxon>
        <taxon>Bacteroidota</taxon>
        <taxon>Flavobacteriia</taxon>
        <taxon>Flavobacteriales</taxon>
        <taxon>Flavobacteriaceae</taxon>
        <taxon>Wenyingzhuangia</taxon>
    </lineage>
</organism>
<sequence length="319" mass="34332">MKKVIQYFCLIIFLLLISCGSDSTEEIEFTTSISTSLKTIPFSDTEVNTSSELSFTVSNTGNTSINNANITNSNSIFSVSPTTFSLSENESKTFTVTFSPGQDQNYADTFTLKLGETVLGSLKVTGKGIITMPITSIQSSKTSLSFADVQTNNTKQLTFSINNTGNQNINSIILSKNSAQFIINPTSFSLAVNASKTITVDFTPTKVQSYNDVITITAENTILANVNLSGNGIESIPATTYTKDIQPIMNNSCATTGCHKGTNPASGIGLETYALTKDAFENHGALIQIELGEMPRNASKLPQVTIDLIKKWIADGYPE</sequence>
<dbReference type="InterPro" id="IPR054089">
    <property type="entry name" value="Cep192-like_D3"/>
</dbReference>
<gene>
    <name evidence="4" type="ORF">QVZ41_05490</name>
</gene>
<feature type="domain" description="Cep192-like" evidence="2">
    <location>
        <begin position="34"/>
        <end position="107"/>
    </location>
</feature>
<name>A0ABT8VQQ4_9FLAO</name>
<evidence type="ECO:0000256" key="1">
    <source>
        <dbReference type="SAM" id="SignalP"/>
    </source>
</evidence>
<dbReference type="Gene3D" id="2.60.40.10">
    <property type="entry name" value="Immunoglobulins"/>
    <property type="match status" value="2"/>
</dbReference>
<feature type="domain" description="Cep192/Spd-2-like" evidence="3">
    <location>
        <begin position="136"/>
        <end position="232"/>
    </location>
</feature>
<evidence type="ECO:0000313" key="4">
    <source>
        <dbReference type="EMBL" id="MDO3694298.1"/>
    </source>
</evidence>
<dbReference type="Proteomes" id="UP001168642">
    <property type="component" value="Unassembled WGS sequence"/>
</dbReference>
<keyword evidence="5" id="KW-1185">Reference proteome</keyword>
<evidence type="ECO:0000259" key="2">
    <source>
        <dbReference type="Pfam" id="PF22067"/>
    </source>
</evidence>
<dbReference type="RefSeq" id="WP_302883553.1">
    <property type="nucleotide sequence ID" value="NZ_JAUMIT010000002.1"/>
</dbReference>
<dbReference type="NCBIfam" id="NF012200">
    <property type="entry name" value="choice_anch_D"/>
    <property type="match status" value="2"/>
</dbReference>
<dbReference type="Pfam" id="PF22073">
    <property type="entry name" value="Cep192_D4"/>
    <property type="match status" value="1"/>
</dbReference>
<evidence type="ECO:0000259" key="3">
    <source>
        <dbReference type="Pfam" id="PF22073"/>
    </source>
</evidence>
<dbReference type="PANTHER" id="PTHR45912:SF3">
    <property type="entry name" value="CILIA- AND FLAGELLA-ASSOCIATED PROTEIN 47"/>
    <property type="match status" value="1"/>
</dbReference>
<dbReference type="Pfam" id="PF22067">
    <property type="entry name" value="Cep192_D3"/>
    <property type="match status" value="1"/>
</dbReference>
<feature type="chain" id="PRO_5045841847" evidence="1">
    <location>
        <begin position="24"/>
        <end position="319"/>
    </location>
</feature>
<comment type="caution">
    <text evidence="4">The sequence shown here is derived from an EMBL/GenBank/DDBJ whole genome shotgun (WGS) entry which is preliminary data.</text>
</comment>
<dbReference type="InterPro" id="IPR013783">
    <property type="entry name" value="Ig-like_fold"/>
</dbReference>
<proteinExistence type="predicted"/>
<dbReference type="InterPro" id="IPR054090">
    <property type="entry name" value="Cep192_Spd-2-like_dom"/>
</dbReference>
<accession>A0ABT8VQQ4</accession>
<dbReference type="PROSITE" id="PS51257">
    <property type="entry name" value="PROKAR_LIPOPROTEIN"/>
    <property type="match status" value="1"/>
</dbReference>
<protein>
    <submittedName>
        <fullName evidence="4">Choice-of-anchor D domain-containing protein</fullName>
    </submittedName>
</protein>